<feature type="domain" description="SGS" evidence="2">
    <location>
        <begin position="136"/>
        <end position="227"/>
    </location>
</feature>
<feature type="region of interest" description="Disordered" evidence="1">
    <location>
        <begin position="1"/>
        <end position="27"/>
    </location>
</feature>
<dbReference type="Proteomes" id="UP001378592">
    <property type="component" value="Unassembled WGS sequence"/>
</dbReference>
<evidence type="ECO:0000313" key="5">
    <source>
        <dbReference type="Proteomes" id="UP001378592"/>
    </source>
</evidence>
<evidence type="ECO:0000259" key="2">
    <source>
        <dbReference type="PROSITE" id="PS51048"/>
    </source>
</evidence>
<evidence type="ECO:0000256" key="1">
    <source>
        <dbReference type="SAM" id="MobiDB-lite"/>
    </source>
</evidence>
<dbReference type="InterPro" id="IPR007699">
    <property type="entry name" value="SGS_dom"/>
</dbReference>
<organism evidence="4 5">
    <name type="scientific">Gryllus longicercus</name>
    <dbReference type="NCBI Taxonomy" id="2509291"/>
    <lineage>
        <taxon>Eukaryota</taxon>
        <taxon>Metazoa</taxon>
        <taxon>Ecdysozoa</taxon>
        <taxon>Arthropoda</taxon>
        <taxon>Hexapoda</taxon>
        <taxon>Insecta</taxon>
        <taxon>Pterygota</taxon>
        <taxon>Neoptera</taxon>
        <taxon>Polyneoptera</taxon>
        <taxon>Orthoptera</taxon>
        <taxon>Ensifera</taxon>
        <taxon>Gryllidea</taxon>
        <taxon>Grylloidea</taxon>
        <taxon>Gryllidae</taxon>
        <taxon>Gryllinae</taxon>
        <taxon>Gryllus</taxon>
    </lineage>
</organism>
<keyword evidence="5" id="KW-1185">Reference proteome</keyword>
<reference evidence="4 5" key="1">
    <citation type="submission" date="2024-03" db="EMBL/GenBank/DDBJ databases">
        <title>The genome assembly and annotation of the cricket Gryllus longicercus Weissman &amp; Gray.</title>
        <authorList>
            <person name="Szrajer S."/>
            <person name="Gray D."/>
            <person name="Ylla G."/>
        </authorList>
    </citation>
    <scope>NUCLEOTIDE SEQUENCE [LARGE SCALE GENOMIC DNA]</scope>
    <source>
        <strain evidence="4">DAG 2021-001</strain>
        <tissue evidence="4">Whole body minus gut</tissue>
    </source>
</reference>
<dbReference type="PROSITE" id="PS51048">
    <property type="entry name" value="SGS"/>
    <property type="match status" value="1"/>
</dbReference>
<dbReference type="GO" id="GO:0005737">
    <property type="term" value="C:cytoplasm"/>
    <property type="evidence" value="ECO:0007669"/>
    <property type="project" value="UniProtKB-ARBA"/>
</dbReference>
<evidence type="ECO:0000313" key="4">
    <source>
        <dbReference type="EMBL" id="KAK7866437.1"/>
    </source>
</evidence>
<comment type="caution">
    <text evidence="4">The sequence shown here is derived from an EMBL/GenBank/DDBJ whole genome shotgun (WGS) entry which is preliminary data.</text>
</comment>
<name>A0AAN9VQ93_9ORTH</name>
<gene>
    <name evidence="4" type="ORF">R5R35_008964</name>
</gene>
<feature type="compositionally biased region" description="Polar residues" evidence="1">
    <location>
        <begin position="18"/>
        <end position="27"/>
    </location>
</feature>
<proteinExistence type="predicted"/>
<evidence type="ECO:0000259" key="3">
    <source>
        <dbReference type="PROSITE" id="PS51203"/>
    </source>
</evidence>
<dbReference type="PROSITE" id="PS51203">
    <property type="entry name" value="CS"/>
    <property type="match status" value="1"/>
</dbReference>
<dbReference type="SUPFAM" id="SSF49764">
    <property type="entry name" value="HSP20-like chaperones"/>
    <property type="match status" value="1"/>
</dbReference>
<dbReference type="Pfam" id="PF05002">
    <property type="entry name" value="SGS"/>
    <property type="match status" value="1"/>
</dbReference>
<dbReference type="InterPro" id="IPR008978">
    <property type="entry name" value="HSP20-like_chaperone"/>
</dbReference>
<dbReference type="InterPro" id="IPR007052">
    <property type="entry name" value="CS_dom"/>
</dbReference>
<dbReference type="Pfam" id="PF04969">
    <property type="entry name" value="CS"/>
    <property type="match status" value="1"/>
</dbReference>
<dbReference type="EMBL" id="JAZDUA010000147">
    <property type="protein sequence ID" value="KAK7866437.1"/>
    <property type="molecule type" value="Genomic_DNA"/>
</dbReference>
<accession>A0AAN9VQ93</accession>
<protein>
    <recommendedName>
        <fullName evidence="6">Suppressor of G2 allele of SKP1</fullName>
    </recommendedName>
</protein>
<dbReference type="FunFam" id="2.60.40.790:FF:000012">
    <property type="entry name" value="SGT1 homolog, MIS12 kinetochore complex assembly cochaperone"/>
    <property type="match status" value="1"/>
</dbReference>
<dbReference type="PANTHER" id="PTHR45862">
    <property type="entry name" value="PROTEIN SGT1 HOMOLOG"/>
    <property type="match status" value="1"/>
</dbReference>
<dbReference type="GO" id="GO:0051087">
    <property type="term" value="F:protein-folding chaperone binding"/>
    <property type="evidence" value="ECO:0007669"/>
    <property type="project" value="InterPro"/>
</dbReference>
<evidence type="ECO:0008006" key="6">
    <source>
        <dbReference type="Google" id="ProtNLM"/>
    </source>
</evidence>
<feature type="compositionally biased region" description="Low complexity" evidence="1">
    <location>
        <begin position="7"/>
        <end position="17"/>
    </location>
</feature>
<dbReference type="Gene3D" id="2.60.40.790">
    <property type="match status" value="1"/>
</dbReference>
<feature type="domain" description="CS" evidence="3">
    <location>
        <begin position="23"/>
        <end position="112"/>
    </location>
</feature>
<dbReference type="InterPro" id="IPR044563">
    <property type="entry name" value="Sgt1-like"/>
</dbReference>
<dbReference type="AlphaFoldDB" id="A0AAN9VQ93"/>
<sequence length="227" mass="25010">MADNKSSGEQGEPSQGSATPSVSQKIKQDWYQTETHVVVTILAKNADKDSVKIEYGESTLSVSAKLPNGSDYSLELDLAHNVNPAQCTHKILPSKIEVKLKKCDDIRWQALEGDPKKVEVPQPIPQAILTGSGPPKYPSSALKAKDWDRVVGDIAKEEADEKPEGEAALNALFQKIYSQGSDEVKRAMNKSFQESGGTVLSTNWNEVSRDRVEIKAPDGMEWKRWDS</sequence>